<reference evidence="2" key="1">
    <citation type="journal article" date="2022" name="Mol. Ecol. Resour.">
        <title>The genomes of chicory, endive, great burdock and yacon provide insights into Asteraceae palaeo-polyploidization history and plant inulin production.</title>
        <authorList>
            <person name="Fan W."/>
            <person name="Wang S."/>
            <person name="Wang H."/>
            <person name="Wang A."/>
            <person name="Jiang F."/>
            <person name="Liu H."/>
            <person name="Zhao H."/>
            <person name="Xu D."/>
            <person name="Zhang Y."/>
        </authorList>
    </citation>
    <scope>NUCLEOTIDE SEQUENCE [LARGE SCALE GENOMIC DNA]</scope>
    <source>
        <strain evidence="2">cv. Punajuju</strain>
    </source>
</reference>
<dbReference type="EMBL" id="CM042011">
    <property type="protein sequence ID" value="KAI3766720.1"/>
    <property type="molecule type" value="Genomic_DNA"/>
</dbReference>
<accession>A0ACB9F714</accession>
<keyword evidence="2" id="KW-1185">Reference proteome</keyword>
<gene>
    <name evidence="1" type="ORF">L2E82_16790</name>
</gene>
<organism evidence="1 2">
    <name type="scientific">Cichorium intybus</name>
    <name type="common">Chicory</name>
    <dbReference type="NCBI Taxonomy" id="13427"/>
    <lineage>
        <taxon>Eukaryota</taxon>
        <taxon>Viridiplantae</taxon>
        <taxon>Streptophyta</taxon>
        <taxon>Embryophyta</taxon>
        <taxon>Tracheophyta</taxon>
        <taxon>Spermatophyta</taxon>
        <taxon>Magnoliopsida</taxon>
        <taxon>eudicotyledons</taxon>
        <taxon>Gunneridae</taxon>
        <taxon>Pentapetalae</taxon>
        <taxon>asterids</taxon>
        <taxon>campanulids</taxon>
        <taxon>Asterales</taxon>
        <taxon>Asteraceae</taxon>
        <taxon>Cichorioideae</taxon>
        <taxon>Cichorieae</taxon>
        <taxon>Cichoriinae</taxon>
        <taxon>Cichorium</taxon>
    </lineage>
</organism>
<evidence type="ECO:0000313" key="2">
    <source>
        <dbReference type="Proteomes" id="UP001055811"/>
    </source>
</evidence>
<reference evidence="1 2" key="2">
    <citation type="journal article" date="2022" name="Mol. Ecol. Resour.">
        <title>The genomes of chicory, endive, great burdock and yacon provide insights into Asteraceae paleo-polyploidization history and plant inulin production.</title>
        <authorList>
            <person name="Fan W."/>
            <person name="Wang S."/>
            <person name="Wang H."/>
            <person name="Wang A."/>
            <person name="Jiang F."/>
            <person name="Liu H."/>
            <person name="Zhao H."/>
            <person name="Xu D."/>
            <person name="Zhang Y."/>
        </authorList>
    </citation>
    <scope>NUCLEOTIDE SEQUENCE [LARGE SCALE GENOMIC DNA]</scope>
    <source>
        <strain evidence="2">cv. Punajuju</strain>
        <tissue evidence="1">Leaves</tissue>
    </source>
</reference>
<comment type="caution">
    <text evidence="1">The sequence shown here is derived from an EMBL/GenBank/DDBJ whole genome shotgun (WGS) entry which is preliminary data.</text>
</comment>
<protein>
    <submittedName>
        <fullName evidence="1">Uncharacterized protein</fullName>
    </submittedName>
</protein>
<name>A0ACB9F714_CICIN</name>
<evidence type="ECO:0000313" key="1">
    <source>
        <dbReference type="EMBL" id="KAI3766720.1"/>
    </source>
</evidence>
<dbReference type="Proteomes" id="UP001055811">
    <property type="component" value="Linkage Group LG03"/>
</dbReference>
<sequence length="108" mass="11943">MELDLIGGMEADVDMGKMEMDGLQVVAQVIQYTENNGNPFSDVLWLAALVQSESELEFGQQRFCLILISCGSIGFFDHVSPDYHGIHEPVMLIVFKAVFGTILDTDLS</sequence>
<proteinExistence type="predicted"/>